<feature type="transmembrane region" description="Helical" evidence="6">
    <location>
        <begin position="102"/>
        <end position="121"/>
    </location>
</feature>
<keyword evidence="5 6" id="KW-0472">Membrane</keyword>
<evidence type="ECO:0000313" key="8">
    <source>
        <dbReference type="Proteomes" id="UP000630923"/>
    </source>
</evidence>
<feature type="transmembrane region" description="Helical" evidence="6">
    <location>
        <begin position="243"/>
        <end position="263"/>
    </location>
</feature>
<feature type="transmembrane region" description="Helical" evidence="6">
    <location>
        <begin position="269"/>
        <end position="294"/>
    </location>
</feature>
<evidence type="ECO:0000256" key="5">
    <source>
        <dbReference type="ARBA" id="ARBA00023136"/>
    </source>
</evidence>
<evidence type="ECO:0000256" key="3">
    <source>
        <dbReference type="ARBA" id="ARBA00022692"/>
    </source>
</evidence>
<comment type="caution">
    <text evidence="7">The sequence shown here is derived from an EMBL/GenBank/DDBJ whole genome shotgun (WGS) entry which is preliminary data.</text>
</comment>
<feature type="transmembrane region" description="Helical" evidence="6">
    <location>
        <begin position="168"/>
        <end position="185"/>
    </location>
</feature>
<dbReference type="CDD" id="cd11484">
    <property type="entry name" value="SLC-NCS1sbd_CobB-like"/>
    <property type="match status" value="1"/>
</dbReference>
<gene>
    <name evidence="7" type="ORF">GCM10017044_04570</name>
</gene>
<evidence type="ECO:0000313" key="7">
    <source>
        <dbReference type="EMBL" id="GHF13583.1"/>
    </source>
</evidence>
<dbReference type="GO" id="GO:0015209">
    <property type="term" value="F:cytosine transmembrane transporter activity"/>
    <property type="evidence" value="ECO:0007669"/>
    <property type="project" value="InterPro"/>
</dbReference>
<comment type="similarity">
    <text evidence="2">Belongs to the purine-cytosine permease (2.A.39) family.</text>
</comment>
<evidence type="ECO:0000256" key="1">
    <source>
        <dbReference type="ARBA" id="ARBA00004141"/>
    </source>
</evidence>
<dbReference type="Pfam" id="PF02133">
    <property type="entry name" value="Transp_cyt_pur"/>
    <property type="match status" value="1"/>
</dbReference>
<feature type="transmembrane region" description="Helical" evidence="6">
    <location>
        <begin position="402"/>
        <end position="422"/>
    </location>
</feature>
<reference evidence="7" key="1">
    <citation type="journal article" date="2014" name="Int. J. Syst. Evol. Microbiol.">
        <title>Complete genome sequence of Corynebacterium casei LMG S-19264T (=DSM 44701T), isolated from a smear-ripened cheese.</title>
        <authorList>
            <consortium name="US DOE Joint Genome Institute (JGI-PGF)"/>
            <person name="Walter F."/>
            <person name="Albersmeier A."/>
            <person name="Kalinowski J."/>
            <person name="Ruckert C."/>
        </authorList>
    </citation>
    <scope>NUCLEOTIDE SEQUENCE</scope>
    <source>
        <strain evidence="7">KCTC 42590</strain>
    </source>
</reference>
<sequence length="436" mass="45367">MSTDLLDTVSTNHAREPVPESERVSGLRMAVIIVGIAITLPAFLIGSQTLAALGAVDGILAIGGAGIILAIIAGLTMTIAANTHLPTGQILIASFGRIGAKLVSFFIGVTLLGWFGFTVSLFADACYHASMAAFDASLPQWVYSVLGGLLMIGTTIFGFKAMDKLSRLAVPVLVLLLVWASYAILSDYSLPDIFSMQGSGAGPLAKIGAAMSALVGGFMVGVTISPDYARFARSKSDAATASVLSYGFGYQAVLIVAGLPALVIGSHDFVGNLAAIGLGVPAVIIVIFATWTTNVSNLYSTSLGFAQIFTTKREWLIPFVAGSVGTLGALLGIMDHFVSFLLFLGIAVPPVCGVFLADYYIVHRHGTYQDAVARAPAIAPAALIAWLGATGLTLWLDGQSISLTKIAAVDAILMSALLYVVFAKLMSSQRAVPSQL</sequence>
<feature type="transmembrane region" description="Helical" evidence="6">
    <location>
        <begin position="59"/>
        <end position="81"/>
    </location>
</feature>
<dbReference type="PANTHER" id="PTHR30569:SF0">
    <property type="entry name" value="CYTOSINE PERMEASE"/>
    <property type="match status" value="1"/>
</dbReference>
<proteinExistence type="inferred from homology"/>
<feature type="transmembrane region" description="Helical" evidence="6">
    <location>
        <begin position="315"/>
        <end position="334"/>
    </location>
</feature>
<evidence type="ECO:0000256" key="4">
    <source>
        <dbReference type="ARBA" id="ARBA00022989"/>
    </source>
</evidence>
<feature type="transmembrane region" description="Helical" evidence="6">
    <location>
        <begin position="205"/>
        <end position="222"/>
    </location>
</feature>
<dbReference type="EMBL" id="BNCI01000001">
    <property type="protein sequence ID" value="GHF13583.1"/>
    <property type="molecule type" value="Genomic_DNA"/>
</dbReference>
<feature type="transmembrane region" description="Helical" evidence="6">
    <location>
        <begin position="141"/>
        <end position="159"/>
    </location>
</feature>
<keyword evidence="3 6" id="KW-0812">Transmembrane</keyword>
<keyword evidence="4 6" id="KW-1133">Transmembrane helix</keyword>
<organism evidence="7 8">
    <name type="scientific">Kordiimonas sediminis</name>
    <dbReference type="NCBI Taxonomy" id="1735581"/>
    <lineage>
        <taxon>Bacteria</taxon>
        <taxon>Pseudomonadati</taxon>
        <taxon>Pseudomonadota</taxon>
        <taxon>Alphaproteobacteria</taxon>
        <taxon>Kordiimonadales</taxon>
        <taxon>Kordiimonadaceae</taxon>
        <taxon>Kordiimonas</taxon>
    </lineage>
</organism>
<reference evidence="7" key="2">
    <citation type="submission" date="2020-09" db="EMBL/GenBank/DDBJ databases">
        <authorList>
            <person name="Sun Q."/>
            <person name="Kim S."/>
        </authorList>
    </citation>
    <scope>NUCLEOTIDE SEQUENCE</scope>
    <source>
        <strain evidence="7">KCTC 42590</strain>
    </source>
</reference>
<evidence type="ECO:0000256" key="2">
    <source>
        <dbReference type="ARBA" id="ARBA00008974"/>
    </source>
</evidence>
<feature type="transmembrane region" description="Helical" evidence="6">
    <location>
        <begin position="373"/>
        <end position="396"/>
    </location>
</feature>
<accession>A0A919E2S0</accession>
<dbReference type="PANTHER" id="PTHR30569">
    <property type="entry name" value="CYTOSINE TRANSPORTER CODB"/>
    <property type="match status" value="1"/>
</dbReference>
<dbReference type="GO" id="GO:0005886">
    <property type="term" value="C:plasma membrane"/>
    <property type="evidence" value="ECO:0007669"/>
    <property type="project" value="TreeGrafter"/>
</dbReference>
<dbReference type="Proteomes" id="UP000630923">
    <property type="component" value="Unassembled WGS sequence"/>
</dbReference>
<feature type="transmembrane region" description="Helical" evidence="6">
    <location>
        <begin position="340"/>
        <end position="361"/>
    </location>
</feature>
<dbReference type="AlphaFoldDB" id="A0A919E2S0"/>
<dbReference type="InterPro" id="IPR030191">
    <property type="entry name" value="CodB"/>
</dbReference>
<comment type="subcellular location">
    <subcellularLocation>
        <location evidence="1">Membrane</location>
        <topology evidence="1">Multi-pass membrane protein</topology>
    </subcellularLocation>
</comment>
<evidence type="ECO:0000256" key="6">
    <source>
        <dbReference type="SAM" id="Phobius"/>
    </source>
</evidence>
<dbReference type="InterPro" id="IPR001248">
    <property type="entry name" value="Pur-cyt_permease"/>
</dbReference>
<keyword evidence="8" id="KW-1185">Reference proteome</keyword>
<protein>
    <submittedName>
        <fullName evidence="7">Cytosine permease</fullName>
    </submittedName>
</protein>
<name>A0A919E2S0_9PROT</name>
<dbReference type="RefSeq" id="WP_191249932.1">
    <property type="nucleotide sequence ID" value="NZ_BNCI01000001.1"/>
</dbReference>
<feature type="transmembrane region" description="Helical" evidence="6">
    <location>
        <begin position="30"/>
        <end position="53"/>
    </location>
</feature>
<dbReference type="Gene3D" id="1.10.4160.10">
    <property type="entry name" value="Hydantoin permease"/>
    <property type="match status" value="1"/>
</dbReference>